<name>A0A5E4CML6_MARMO</name>
<dbReference type="EMBL" id="CABDUW010001503">
    <property type="protein sequence ID" value="VTJ82152.1"/>
    <property type="molecule type" value="Genomic_DNA"/>
</dbReference>
<evidence type="ECO:0000313" key="2">
    <source>
        <dbReference type="Proteomes" id="UP000335636"/>
    </source>
</evidence>
<proteinExistence type="predicted"/>
<accession>A0A5E4CML6</accession>
<feature type="non-terminal residue" evidence="1">
    <location>
        <position position="1"/>
    </location>
</feature>
<evidence type="ECO:0000313" key="1">
    <source>
        <dbReference type="EMBL" id="VTJ82152.1"/>
    </source>
</evidence>
<comment type="caution">
    <text evidence="1">The sequence shown here is derived from an EMBL/GenBank/DDBJ whole genome shotgun (WGS) entry which is preliminary data.</text>
</comment>
<protein>
    <submittedName>
        <fullName evidence="1">Uncharacterized protein</fullName>
    </submittedName>
</protein>
<gene>
    <name evidence="1" type="ORF">MONAX_5E018106</name>
</gene>
<feature type="non-terminal residue" evidence="1">
    <location>
        <position position="49"/>
    </location>
</feature>
<sequence>LSLVLEIVSEPFNTENGRNGMRQDFLVNGHNSEILQDPFHVFSCILLIT</sequence>
<organism evidence="1 2">
    <name type="scientific">Marmota monax</name>
    <name type="common">Woodchuck</name>
    <dbReference type="NCBI Taxonomy" id="9995"/>
    <lineage>
        <taxon>Eukaryota</taxon>
        <taxon>Metazoa</taxon>
        <taxon>Chordata</taxon>
        <taxon>Craniata</taxon>
        <taxon>Vertebrata</taxon>
        <taxon>Euteleostomi</taxon>
        <taxon>Mammalia</taxon>
        <taxon>Eutheria</taxon>
        <taxon>Euarchontoglires</taxon>
        <taxon>Glires</taxon>
        <taxon>Rodentia</taxon>
        <taxon>Sciuromorpha</taxon>
        <taxon>Sciuridae</taxon>
        <taxon>Xerinae</taxon>
        <taxon>Marmotini</taxon>
        <taxon>Marmota</taxon>
    </lineage>
</organism>
<dbReference type="Proteomes" id="UP000335636">
    <property type="component" value="Unassembled WGS sequence"/>
</dbReference>
<keyword evidence="2" id="KW-1185">Reference proteome</keyword>
<reference evidence="1" key="1">
    <citation type="submission" date="2019-04" db="EMBL/GenBank/DDBJ databases">
        <authorList>
            <person name="Alioto T."/>
            <person name="Alioto T."/>
        </authorList>
    </citation>
    <scope>NUCLEOTIDE SEQUENCE [LARGE SCALE GENOMIC DNA]</scope>
</reference>
<dbReference type="AlphaFoldDB" id="A0A5E4CML6"/>